<dbReference type="InterPro" id="IPR020568">
    <property type="entry name" value="Ribosomal_Su5_D2-typ_SF"/>
</dbReference>
<dbReference type="InterPro" id="IPR027065">
    <property type="entry name" value="Lon_Prtase"/>
</dbReference>
<dbReference type="GO" id="GO:0004252">
    <property type="term" value="F:serine-type endopeptidase activity"/>
    <property type="evidence" value="ECO:0007669"/>
    <property type="project" value="UniProtKB-UniRule"/>
</dbReference>
<dbReference type="Proteomes" id="UP000185678">
    <property type="component" value="Unassembled WGS sequence"/>
</dbReference>
<dbReference type="Pfam" id="PF05362">
    <property type="entry name" value="Lon_C"/>
    <property type="match status" value="1"/>
</dbReference>
<dbReference type="AlphaFoldDB" id="A0A1N7MPP4"/>
<dbReference type="GO" id="GO:0004176">
    <property type="term" value="F:ATP-dependent peptidase activity"/>
    <property type="evidence" value="ECO:0007669"/>
    <property type="project" value="UniProtKB-UniRule"/>
</dbReference>
<dbReference type="EMBL" id="FTOA01000004">
    <property type="protein sequence ID" value="SIS87901.1"/>
    <property type="molecule type" value="Genomic_DNA"/>
</dbReference>
<name>A0A1N7MPP4_9PROT</name>
<dbReference type="Pfam" id="PF20437">
    <property type="entry name" value="LonC_helical"/>
    <property type="match status" value="1"/>
</dbReference>
<comment type="similarity">
    <text evidence="2">Belongs to the peptidase S16 family.</text>
</comment>
<dbReference type="STRING" id="80876.SAMN05421779_104255"/>
<organism evidence="5 6">
    <name type="scientific">Insolitispirillum peregrinum</name>
    <dbReference type="NCBI Taxonomy" id="80876"/>
    <lineage>
        <taxon>Bacteria</taxon>
        <taxon>Pseudomonadati</taxon>
        <taxon>Pseudomonadota</taxon>
        <taxon>Alphaproteobacteria</taxon>
        <taxon>Rhodospirillales</taxon>
        <taxon>Novispirillaceae</taxon>
        <taxon>Insolitispirillum</taxon>
    </lineage>
</organism>
<gene>
    <name evidence="5" type="ORF">SAMN05421779_104255</name>
</gene>
<keyword evidence="2" id="KW-0378">Hydrolase</keyword>
<dbReference type="InterPro" id="IPR008269">
    <property type="entry name" value="Lon_proteolytic"/>
</dbReference>
<dbReference type="GO" id="GO:0030163">
    <property type="term" value="P:protein catabolic process"/>
    <property type="evidence" value="ECO:0007669"/>
    <property type="project" value="InterPro"/>
</dbReference>
<keyword evidence="3" id="KW-0175">Coiled coil</keyword>
<dbReference type="PROSITE" id="PS51786">
    <property type="entry name" value="LON_PROTEOLYTIC"/>
    <property type="match status" value="1"/>
</dbReference>
<dbReference type="InterPro" id="IPR046843">
    <property type="entry name" value="LonB_AAA-LID"/>
</dbReference>
<dbReference type="Pfam" id="PF20436">
    <property type="entry name" value="LonB_AAA-LID"/>
    <property type="match status" value="1"/>
</dbReference>
<evidence type="ECO:0000256" key="2">
    <source>
        <dbReference type="PROSITE-ProRule" id="PRU01122"/>
    </source>
</evidence>
<feature type="coiled-coil region" evidence="3">
    <location>
        <begin position="204"/>
        <end position="231"/>
    </location>
</feature>
<dbReference type="Gene3D" id="3.30.230.10">
    <property type="match status" value="1"/>
</dbReference>
<dbReference type="SUPFAM" id="SSF54211">
    <property type="entry name" value="Ribosomal protein S5 domain 2-like"/>
    <property type="match status" value="1"/>
</dbReference>
<dbReference type="GO" id="GO:0006508">
    <property type="term" value="P:proteolysis"/>
    <property type="evidence" value="ECO:0007669"/>
    <property type="project" value="UniProtKB-KW"/>
</dbReference>
<dbReference type="SUPFAM" id="SSF52540">
    <property type="entry name" value="P-loop containing nucleoside triphosphate hydrolases"/>
    <property type="match status" value="1"/>
</dbReference>
<dbReference type="InterPro" id="IPR046844">
    <property type="entry name" value="Lon-like_helical"/>
</dbReference>
<dbReference type="GO" id="GO:0005524">
    <property type="term" value="F:ATP binding"/>
    <property type="evidence" value="ECO:0007669"/>
    <property type="project" value="InterPro"/>
</dbReference>
<dbReference type="EC" id="3.4.21.53" evidence="2"/>
<dbReference type="RefSeq" id="WP_076400691.1">
    <property type="nucleotide sequence ID" value="NZ_FTOA01000004.1"/>
</dbReference>
<dbReference type="PANTHER" id="PTHR10046">
    <property type="entry name" value="ATP DEPENDENT LON PROTEASE FAMILY MEMBER"/>
    <property type="match status" value="1"/>
</dbReference>
<dbReference type="InterPro" id="IPR041699">
    <property type="entry name" value="AAA_32"/>
</dbReference>
<keyword evidence="6" id="KW-1185">Reference proteome</keyword>
<feature type="domain" description="Lon proteolytic" evidence="4">
    <location>
        <begin position="567"/>
        <end position="762"/>
    </location>
</feature>
<dbReference type="InterPro" id="IPR014721">
    <property type="entry name" value="Ribsml_uS5_D2-typ_fold_subgr"/>
</dbReference>
<reference evidence="5 6" key="1">
    <citation type="submission" date="2017-01" db="EMBL/GenBank/DDBJ databases">
        <authorList>
            <person name="Mah S.A."/>
            <person name="Swanson W.J."/>
            <person name="Moy G.W."/>
            <person name="Vacquier V.D."/>
        </authorList>
    </citation>
    <scope>NUCLEOTIDE SEQUENCE [LARGE SCALE GENOMIC DNA]</scope>
    <source>
        <strain evidence="5 6">DSM 11589</strain>
    </source>
</reference>
<sequence>MTFAPVAPLAAEHLYHVVDPALLPYQRSDQAEAITHPVGQSRAVEAVRFGLGMTGEGYNLFCMGPEGTGKASLVRSFVTAAAAQRSQPEDWCYVHNFTTPEKPRALALPAGTARAFAKAMDCLIEELRHAIPTAFDSDQYRARRRAIEDEFKARQEALIDAHRDTAKGRDIALMRTPMGLALAPIHEGEVVSADDFANLPEEQQAEWKARMQGLQDELENALRQVPRWEREKREQVRTLNKETADAAVSHLIDDLQQDYDSASPAAAYLRAVHDDVLENVGAFLPDGDDDKNNPMLKAANEDGPFRRYKINVLVSHDDSTGAPVIEEDHPIQPNLVGRIEHRQQFGALVTDFNLIRAGALHRANGGFLILEARKLLTQPFAWDDLKRALRKREITIEAPGSSWGMWSTQALEPEAIPLDVKVILLGEPSLFYLLSEMDADFRELFKVVADFDVDMPREQQTLHDLALLLADMARRKNLRPLGADAVARVIEYSSRLSEDREKLSTNMGELADLLREGDYMAAQAGASLVSAEHIRAAIRGRERRADRIPLAMQEEMEHHTIRIVTDGDAIGEINGLAILEAGPTIFGKPSRISTRVRMGRGELIDIEREAELSGPLHSKGVMILSSFLASRFAEDQPLPIHATIVFEQSYGMIDGDSASSTELYALMSALSGMPIRQSLAVTGSVDQFGRIQAIGGVNEKIEGFFDLCQARGLTGQQGVLIPASNVRHLMLREDIVAACGKGLFHIYPVETIDQGIELLTGVEAGTLSASGEWTLGSINRAIAAKLSLWARKQRELDAGGDGRRRDK</sequence>
<keyword evidence="2" id="KW-0720">Serine protease</keyword>
<evidence type="ECO:0000313" key="5">
    <source>
        <dbReference type="EMBL" id="SIS87901.1"/>
    </source>
</evidence>
<evidence type="ECO:0000313" key="6">
    <source>
        <dbReference type="Proteomes" id="UP000185678"/>
    </source>
</evidence>
<dbReference type="OrthoDB" id="9758568at2"/>
<comment type="catalytic activity">
    <reaction evidence="2">
        <text>Hydrolysis of proteins in presence of ATP.</text>
        <dbReference type="EC" id="3.4.21.53"/>
    </reaction>
</comment>
<dbReference type="Pfam" id="PF13654">
    <property type="entry name" value="AAA_32"/>
    <property type="match status" value="1"/>
</dbReference>
<feature type="active site" evidence="2">
    <location>
        <position position="700"/>
    </location>
</feature>
<evidence type="ECO:0000259" key="4">
    <source>
        <dbReference type="PROSITE" id="PS51786"/>
    </source>
</evidence>
<dbReference type="PRINTS" id="PR00830">
    <property type="entry name" value="ENDOLAPTASE"/>
</dbReference>
<protein>
    <recommendedName>
        <fullName evidence="2">endopeptidase La</fullName>
        <ecNumber evidence="2">3.4.21.53</ecNumber>
    </recommendedName>
</protein>
<dbReference type="Gene3D" id="3.40.50.300">
    <property type="entry name" value="P-loop containing nucleotide triphosphate hydrolases"/>
    <property type="match status" value="2"/>
</dbReference>
<accession>A0A1N7MPP4</accession>
<proteinExistence type="inferred from homology"/>
<keyword evidence="1 2" id="KW-0645">Protease</keyword>
<dbReference type="InterPro" id="IPR027417">
    <property type="entry name" value="P-loop_NTPase"/>
</dbReference>
<feature type="active site" evidence="2">
    <location>
        <position position="657"/>
    </location>
</feature>
<dbReference type="Gene3D" id="1.10.8.60">
    <property type="match status" value="1"/>
</dbReference>
<evidence type="ECO:0000256" key="1">
    <source>
        <dbReference type="ARBA" id="ARBA00022670"/>
    </source>
</evidence>
<evidence type="ECO:0000256" key="3">
    <source>
        <dbReference type="SAM" id="Coils"/>
    </source>
</evidence>